<keyword evidence="4" id="KW-1185">Reference proteome</keyword>
<reference evidence="3 4" key="1">
    <citation type="submission" date="2019-02" db="EMBL/GenBank/DDBJ databases">
        <title>Sequencing the genomes of 1000 actinobacteria strains.</title>
        <authorList>
            <person name="Klenk H.-P."/>
        </authorList>
    </citation>
    <scope>NUCLEOTIDE SEQUENCE [LARGE SCALE GENOMIC DNA]</scope>
    <source>
        <strain evidence="3 4">DSM 45162</strain>
    </source>
</reference>
<name>A0A4Q7ZGA4_9ACTN</name>
<feature type="transmembrane region" description="Helical" evidence="2">
    <location>
        <begin position="373"/>
        <end position="395"/>
    </location>
</feature>
<feature type="transmembrane region" description="Helical" evidence="2">
    <location>
        <begin position="125"/>
        <end position="151"/>
    </location>
</feature>
<protein>
    <recommendedName>
        <fullName evidence="5">4-amino-4-deoxy-L-arabinose transferase-like glycosyltransferase</fullName>
    </recommendedName>
</protein>
<evidence type="ECO:0000313" key="3">
    <source>
        <dbReference type="EMBL" id="RZU49768.1"/>
    </source>
</evidence>
<feature type="transmembrane region" description="Helical" evidence="2">
    <location>
        <begin position="338"/>
        <end position="361"/>
    </location>
</feature>
<feature type="transmembrane region" description="Helical" evidence="2">
    <location>
        <begin position="306"/>
        <end position="326"/>
    </location>
</feature>
<proteinExistence type="predicted"/>
<feature type="compositionally biased region" description="Pro residues" evidence="1">
    <location>
        <begin position="12"/>
        <end position="26"/>
    </location>
</feature>
<dbReference type="Proteomes" id="UP000292564">
    <property type="component" value="Unassembled WGS sequence"/>
</dbReference>
<feature type="transmembrane region" description="Helical" evidence="2">
    <location>
        <begin position="271"/>
        <end position="294"/>
    </location>
</feature>
<feature type="transmembrane region" description="Helical" evidence="2">
    <location>
        <begin position="185"/>
        <end position="209"/>
    </location>
</feature>
<dbReference type="AlphaFoldDB" id="A0A4Q7ZGA4"/>
<evidence type="ECO:0008006" key="5">
    <source>
        <dbReference type="Google" id="ProtNLM"/>
    </source>
</evidence>
<feature type="region of interest" description="Disordered" evidence="1">
    <location>
        <begin position="1"/>
        <end position="26"/>
    </location>
</feature>
<comment type="caution">
    <text evidence="3">The sequence shown here is derived from an EMBL/GenBank/DDBJ whole genome shotgun (WGS) entry which is preliminary data.</text>
</comment>
<organism evidence="3 4">
    <name type="scientific">Krasilnikovia cinnamomea</name>
    <dbReference type="NCBI Taxonomy" id="349313"/>
    <lineage>
        <taxon>Bacteria</taxon>
        <taxon>Bacillati</taxon>
        <taxon>Actinomycetota</taxon>
        <taxon>Actinomycetes</taxon>
        <taxon>Micromonosporales</taxon>
        <taxon>Micromonosporaceae</taxon>
        <taxon>Krasilnikovia</taxon>
    </lineage>
</organism>
<accession>A0A4Q7ZGA4</accession>
<gene>
    <name evidence="3" type="ORF">EV385_1522</name>
</gene>
<keyword evidence="2" id="KW-1133">Transmembrane helix</keyword>
<evidence type="ECO:0000313" key="4">
    <source>
        <dbReference type="Proteomes" id="UP000292564"/>
    </source>
</evidence>
<keyword evidence="2" id="KW-0472">Membrane</keyword>
<evidence type="ECO:0000256" key="2">
    <source>
        <dbReference type="SAM" id="Phobius"/>
    </source>
</evidence>
<feature type="transmembrane region" description="Helical" evidence="2">
    <location>
        <begin position="38"/>
        <end position="57"/>
    </location>
</feature>
<feature type="transmembrane region" description="Helical" evidence="2">
    <location>
        <begin position="446"/>
        <end position="465"/>
    </location>
</feature>
<dbReference type="EMBL" id="SHKY01000001">
    <property type="protein sequence ID" value="RZU49768.1"/>
    <property type="molecule type" value="Genomic_DNA"/>
</dbReference>
<sequence>MTVDVVSKVPRPGTPPAPAAPAAGPPDAVPVRRLWRRAVLRAALIPLIVLVPLTTLAPSGDHRFNIYWHGGRYRTDPLGIVTGTIDVLPTYLRLGNFRPLGRMVEAIIDLGVYLLTDLLHLPANIALRLVTCAAAVLLSVAAVVFAECVVARGRVFGTAPSRLSAVLPFAVGGCCVAAGDTTVFILFGALYLTTSALVLGLAAAFARLVRTGDFRLGWRRAAAAALAGAAIACFNELAALALPLLTVTVLARARWVSGLDWRRACTGPAARAVAACWLGFLPIFLTIRVIIAGYCRAGDCYKGSDVALGPGALAAFPLRLGAWLPPLGWARAADGAGAAWPVGVLPLLALAALGLLVWHATRDLPRLAPLDRGQLLGAGAVAVSLLLLGAALASLNADVQRFAGLGRWGQGWRDSGVTAAAGGLLLALGAVALTGRRRRPYRALTWVLVVLAVVGAGTVAANQTYADRVARRQLSLLDNRIALEMAGFDRTPAGNERRCALLREAFTRFADNEHTRTRYAESLDVGARDTAGLPFCRSAG</sequence>
<feature type="transmembrane region" description="Helical" evidence="2">
    <location>
        <begin position="415"/>
        <end position="434"/>
    </location>
</feature>
<feature type="transmembrane region" description="Helical" evidence="2">
    <location>
        <begin position="221"/>
        <end position="251"/>
    </location>
</feature>
<keyword evidence="2" id="KW-0812">Transmembrane</keyword>
<evidence type="ECO:0000256" key="1">
    <source>
        <dbReference type="SAM" id="MobiDB-lite"/>
    </source>
</evidence>